<organism evidence="3 4">
    <name type="scientific">Pontibaca methylaminivorans</name>
    <dbReference type="NCBI Taxonomy" id="515897"/>
    <lineage>
        <taxon>Bacteria</taxon>
        <taxon>Pseudomonadati</taxon>
        <taxon>Pseudomonadota</taxon>
        <taxon>Alphaproteobacteria</taxon>
        <taxon>Rhodobacterales</taxon>
        <taxon>Roseobacteraceae</taxon>
        <taxon>Pontibaca</taxon>
    </lineage>
</organism>
<dbReference type="Gene3D" id="1.20.1270.180">
    <property type="match status" value="1"/>
</dbReference>
<dbReference type="STRING" id="515897.SAMN05421849_1701"/>
<sequence length="169" mass="18056">MPGFRAIGRTVIVALSALVPVSVAGGDASGLDPAIIDQCLASASSEGERSDCAGAGQESCLAFVAARHPDLSVIDRQLGCLDAEQQAWDAKLQSTYDALKSTEAERGNERATALITMERAWIAFRDSRCAYDKVTNGHGTGGILAEPTCRLRETARQTALLMSYHDDRR</sequence>
<evidence type="ECO:0000313" key="4">
    <source>
        <dbReference type="Proteomes" id="UP000192455"/>
    </source>
</evidence>
<evidence type="ECO:0000313" key="3">
    <source>
        <dbReference type="EMBL" id="SIT82456.1"/>
    </source>
</evidence>
<keyword evidence="4" id="KW-1185">Reference proteome</keyword>
<accession>A0A1R3WY83</accession>
<evidence type="ECO:0000259" key="2">
    <source>
        <dbReference type="Pfam" id="PF07007"/>
    </source>
</evidence>
<feature type="chain" id="PRO_5011961101" description="Lysozyme inhibitor LprI-like N-terminal domain-containing protein" evidence="1">
    <location>
        <begin position="25"/>
        <end position="169"/>
    </location>
</feature>
<dbReference type="Proteomes" id="UP000192455">
    <property type="component" value="Unassembled WGS sequence"/>
</dbReference>
<dbReference type="EMBL" id="FTPS01000001">
    <property type="protein sequence ID" value="SIT82456.1"/>
    <property type="molecule type" value="Genomic_DNA"/>
</dbReference>
<dbReference type="RefSeq" id="WP_076649449.1">
    <property type="nucleotide sequence ID" value="NZ_FTPS01000001.1"/>
</dbReference>
<dbReference type="Pfam" id="PF07007">
    <property type="entry name" value="LprI"/>
    <property type="match status" value="1"/>
</dbReference>
<name>A0A1R3WY83_9RHOB</name>
<keyword evidence="1" id="KW-0732">Signal</keyword>
<protein>
    <recommendedName>
        <fullName evidence="2">Lysozyme inhibitor LprI-like N-terminal domain-containing protein</fullName>
    </recommendedName>
</protein>
<gene>
    <name evidence="3" type="ORF">SAMN05421849_1701</name>
</gene>
<feature type="signal peptide" evidence="1">
    <location>
        <begin position="1"/>
        <end position="24"/>
    </location>
</feature>
<feature type="domain" description="Lysozyme inhibitor LprI-like N-terminal" evidence="2">
    <location>
        <begin position="78"/>
        <end position="159"/>
    </location>
</feature>
<proteinExistence type="predicted"/>
<evidence type="ECO:0000256" key="1">
    <source>
        <dbReference type="SAM" id="SignalP"/>
    </source>
</evidence>
<reference evidence="3 4" key="1">
    <citation type="submission" date="2017-01" db="EMBL/GenBank/DDBJ databases">
        <authorList>
            <person name="Mah S.A."/>
            <person name="Swanson W.J."/>
            <person name="Moy G.W."/>
            <person name="Vacquier V.D."/>
        </authorList>
    </citation>
    <scope>NUCLEOTIDE SEQUENCE [LARGE SCALE GENOMIC DNA]</scope>
    <source>
        <strain evidence="3 4">DSM 21219</strain>
    </source>
</reference>
<dbReference type="OrthoDB" id="7340239at2"/>
<dbReference type="InterPro" id="IPR009739">
    <property type="entry name" value="LprI-like_N"/>
</dbReference>
<dbReference type="AlphaFoldDB" id="A0A1R3WY83"/>